<accession>A0A0G4L1B2</accession>
<feature type="non-terminal residue" evidence="3">
    <location>
        <position position="760"/>
    </location>
</feature>
<proteinExistence type="predicted"/>
<gene>
    <name evidence="3" type="ORF">BN1708_002751</name>
    <name evidence="2" type="ORF">BN1723_009699</name>
</gene>
<dbReference type="AlphaFoldDB" id="A0A0G4L1B2"/>
<evidence type="ECO:0000313" key="4">
    <source>
        <dbReference type="Proteomes" id="UP000044602"/>
    </source>
</evidence>
<feature type="compositionally biased region" description="Pro residues" evidence="1">
    <location>
        <begin position="655"/>
        <end position="666"/>
    </location>
</feature>
<keyword evidence="4" id="KW-1185">Reference proteome</keyword>
<feature type="compositionally biased region" description="Basic and acidic residues" evidence="1">
    <location>
        <begin position="371"/>
        <end position="383"/>
    </location>
</feature>
<feature type="region of interest" description="Disordered" evidence="1">
    <location>
        <begin position="359"/>
        <end position="383"/>
    </location>
</feature>
<evidence type="ECO:0000256" key="1">
    <source>
        <dbReference type="SAM" id="MobiDB-lite"/>
    </source>
</evidence>
<dbReference type="EMBL" id="CVQH01006668">
    <property type="protein sequence ID" value="CRK15510.1"/>
    <property type="molecule type" value="Genomic_DNA"/>
</dbReference>
<feature type="region of interest" description="Disordered" evidence="1">
    <location>
        <begin position="619"/>
        <end position="640"/>
    </location>
</feature>
<name>A0A0G4L1B2_VERLO</name>
<feature type="compositionally biased region" description="Low complexity" evidence="1">
    <location>
        <begin position="271"/>
        <end position="285"/>
    </location>
</feature>
<feature type="compositionally biased region" description="Basic and acidic residues" evidence="1">
    <location>
        <begin position="131"/>
        <end position="158"/>
    </location>
</feature>
<sequence>MTLEQRKFSAVPDRLRPVGNVPLSDADRRPMTSKQAKKLHLERNRGPRLTKQQQRERDRELQAEIRREIAEKEQAERQEKDRVRQQAKAKVLRDKKKAKEDAEKDAKRKAGLPLATCRPSQDTIARFFKPNRVEKKTSTSELDQRENKEPVIPRRQAEEASPDSSQSHGEQQHIESLAAPTEVAKPQIPTELKHFAIPSTEPVRLPAITEQDELTNKDNDADEEPPSAAPLYTEPQEEAQLEVPRSPPKKRVRLDEEVGDQAFSTPLIIQRTPSPSRPSSPTISPARNKASQHAGPLADSTYTTFPALDCVQDRIHASHSPPVKVPDTEAVTTRLSRDQINRPGFIRASALRETPKHGAVPRFVRPPHPSAYKDRQTRPDTGSRKFLQPVTERVLRTDLPSIPPPSSTLAFINDNLDDFFGDCSQLALERPSTKKGGEGSNVQTDKLSSQSRKRPGEAAPVGACKKGRPSPAVAPVFDPLPEFGDLDSLFPSGTQLQRELLEDQVVSSVHDFGAKPALRGEAIQRAGSDGAPASRKRQCLKQNRLTLLQADAGDAMPFFCSQDFNLSPQDMQEIEAPPVMVAKTACREAPERMARQAEQAAPLIPMTWKRRRPVMQSFAAGRARHSKVTMQKPRLDPNQRANACAPQNVLEIHQPEPPVMVNPSEPPTTTGQRAPLRPISNPPEAAQPPQHAVSSQDLAAMLEADWDDDCLQAQHRQQEQEKEPQKPRPESDEPQDLWDAISSQDLRAVFAEEDWGDLAV</sequence>
<dbReference type="Proteomes" id="UP000045706">
    <property type="component" value="Unassembled WGS sequence"/>
</dbReference>
<protein>
    <submittedName>
        <fullName evidence="3">Uncharacterized protein</fullName>
    </submittedName>
</protein>
<dbReference type="EMBL" id="CVQI01003113">
    <property type="protein sequence ID" value="CRK12392.1"/>
    <property type="molecule type" value="Genomic_DNA"/>
</dbReference>
<feature type="region of interest" description="Disordered" evidence="1">
    <location>
        <begin position="430"/>
        <end position="478"/>
    </location>
</feature>
<reference evidence="4 5" key="1">
    <citation type="submission" date="2015-05" db="EMBL/GenBank/DDBJ databases">
        <authorList>
            <person name="Fogelqvist Johan"/>
        </authorList>
    </citation>
    <scope>NUCLEOTIDE SEQUENCE [LARGE SCALE GENOMIC DNA]</scope>
    <source>
        <strain evidence="3">VL1</strain>
        <strain evidence="2">VL2</strain>
    </source>
</reference>
<evidence type="ECO:0000313" key="2">
    <source>
        <dbReference type="EMBL" id="CRK12392.1"/>
    </source>
</evidence>
<feature type="region of interest" description="Disordered" evidence="1">
    <location>
        <begin position="654"/>
        <end position="744"/>
    </location>
</feature>
<feature type="compositionally biased region" description="Basic and acidic residues" evidence="1">
    <location>
        <begin position="716"/>
        <end position="731"/>
    </location>
</feature>
<organism evidence="3 4">
    <name type="scientific">Verticillium longisporum</name>
    <name type="common">Verticillium dahliae var. longisporum</name>
    <dbReference type="NCBI Taxonomy" id="100787"/>
    <lineage>
        <taxon>Eukaryota</taxon>
        <taxon>Fungi</taxon>
        <taxon>Dikarya</taxon>
        <taxon>Ascomycota</taxon>
        <taxon>Pezizomycotina</taxon>
        <taxon>Sordariomycetes</taxon>
        <taxon>Hypocreomycetidae</taxon>
        <taxon>Glomerellales</taxon>
        <taxon>Plectosphaerellaceae</taxon>
        <taxon>Verticillium</taxon>
    </lineage>
</organism>
<feature type="region of interest" description="Disordered" evidence="1">
    <location>
        <begin position="1"/>
        <end position="300"/>
    </location>
</feature>
<feature type="compositionally biased region" description="Basic and acidic residues" evidence="1">
    <location>
        <begin position="53"/>
        <end position="84"/>
    </location>
</feature>
<feature type="compositionally biased region" description="Polar residues" evidence="1">
    <location>
        <begin position="440"/>
        <end position="450"/>
    </location>
</feature>
<evidence type="ECO:0000313" key="5">
    <source>
        <dbReference type="Proteomes" id="UP000045706"/>
    </source>
</evidence>
<dbReference type="Proteomes" id="UP000044602">
    <property type="component" value="Unassembled WGS sequence"/>
</dbReference>
<feature type="compositionally biased region" description="Basic and acidic residues" evidence="1">
    <location>
        <begin position="97"/>
        <end position="108"/>
    </location>
</feature>
<evidence type="ECO:0000313" key="3">
    <source>
        <dbReference type="EMBL" id="CRK15510.1"/>
    </source>
</evidence>
<dbReference type="STRING" id="100787.A0A0G4L1B2"/>